<evidence type="ECO:0000313" key="1">
    <source>
        <dbReference type="EMBL" id="GAA0941218.1"/>
    </source>
</evidence>
<dbReference type="Proteomes" id="UP001500542">
    <property type="component" value="Unassembled WGS sequence"/>
</dbReference>
<protein>
    <submittedName>
        <fullName evidence="1">Uncharacterized protein</fullName>
    </submittedName>
</protein>
<name>A0ABN1QDQ3_9ACTN</name>
<proteinExistence type="predicted"/>
<keyword evidence="2" id="KW-1185">Reference proteome</keyword>
<accession>A0ABN1QDQ3</accession>
<dbReference type="EMBL" id="BAAAHK010000007">
    <property type="protein sequence ID" value="GAA0941218.1"/>
    <property type="molecule type" value="Genomic_DNA"/>
</dbReference>
<organism evidence="1 2">
    <name type="scientific">Kribbella koreensis</name>
    <dbReference type="NCBI Taxonomy" id="57909"/>
    <lineage>
        <taxon>Bacteria</taxon>
        <taxon>Bacillati</taxon>
        <taxon>Actinomycetota</taxon>
        <taxon>Actinomycetes</taxon>
        <taxon>Propionibacteriales</taxon>
        <taxon>Kribbellaceae</taxon>
        <taxon>Kribbella</taxon>
    </lineage>
</organism>
<sequence>MPEATGSGDGEEELPELQDIKVRGRSLKTWGISAGAVLLVVSAAFGGLEKAADETPQVAAGTAIDTGQIEVTIQRVVTVKDLKPLFQPDDGGALIAVVTKLKVTDDTGTTPPSDLLRLIGVPGIKDTDPPMGTTNIKDETRDPVLTPEFGEDVAYVWKLPKLSDLPAEVKLTVQHYEHTDESILDHHEKWMPDKIAAESSVKVKDNTK</sequence>
<gene>
    <name evidence="1" type="ORF">GCM10009554_32660</name>
</gene>
<reference evidence="1 2" key="1">
    <citation type="journal article" date="2019" name="Int. J. Syst. Evol. Microbiol.">
        <title>The Global Catalogue of Microorganisms (GCM) 10K type strain sequencing project: providing services to taxonomists for standard genome sequencing and annotation.</title>
        <authorList>
            <consortium name="The Broad Institute Genomics Platform"/>
            <consortium name="The Broad Institute Genome Sequencing Center for Infectious Disease"/>
            <person name="Wu L."/>
            <person name="Ma J."/>
        </authorList>
    </citation>
    <scope>NUCLEOTIDE SEQUENCE [LARGE SCALE GENOMIC DNA]</scope>
    <source>
        <strain evidence="1 2">JCM 10977</strain>
    </source>
</reference>
<comment type="caution">
    <text evidence="1">The sequence shown here is derived from an EMBL/GenBank/DDBJ whole genome shotgun (WGS) entry which is preliminary data.</text>
</comment>
<evidence type="ECO:0000313" key="2">
    <source>
        <dbReference type="Proteomes" id="UP001500542"/>
    </source>
</evidence>
<dbReference type="RefSeq" id="WP_343969892.1">
    <property type="nucleotide sequence ID" value="NZ_BAAAHK010000007.1"/>
</dbReference>